<evidence type="ECO:0000256" key="1">
    <source>
        <dbReference type="SAM" id="MobiDB-lite"/>
    </source>
</evidence>
<feature type="region of interest" description="Disordered" evidence="1">
    <location>
        <begin position="244"/>
        <end position="270"/>
    </location>
</feature>
<dbReference type="AlphaFoldDB" id="A0A6M4IVN0"/>
<dbReference type="KEGG" id="ggr:HKW67_19610"/>
<sequence length="325" mass="34039">MLAPLLAVAAMACSDSPTDTTPPVVPPPVVPITYVAGQSYFGRNGYVEYIAGNTPVILTAPHGGSLIPSSIPDRTASTCGGAATTVTDANTQELVRTMQTRYAARFGTYPHVIISHLARRKLDPNRLQPEAGCGNAEAATALGEWHSYIDLAKSAVLKAHGKGWYMDIHGHGHAVQRLELGYLTTGTQLDGTDASLDASSALENSASILTLSQASPLSFSALLRGPTSLGSLYAGLGFPALPSSSDPRPNGAEYFNGGDNTRRHSCGSEAGPLGGTTGGLICGVQIEANFVGVRDNVANRERFADVTAQVLEQYLRVHWGLLLAP</sequence>
<evidence type="ECO:0000313" key="2">
    <source>
        <dbReference type="EMBL" id="QJR37566.1"/>
    </source>
</evidence>
<accession>A0A6M4IVN0</accession>
<dbReference type="SUPFAM" id="SSF53187">
    <property type="entry name" value="Zn-dependent exopeptidases"/>
    <property type="match status" value="1"/>
</dbReference>
<proteinExistence type="predicted"/>
<dbReference type="EMBL" id="CP053085">
    <property type="protein sequence ID" value="QJR37566.1"/>
    <property type="molecule type" value="Genomic_DNA"/>
</dbReference>
<keyword evidence="3" id="KW-1185">Reference proteome</keyword>
<dbReference type="Proteomes" id="UP000500938">
    <property type="component" value="Chromosome"/>
</dbReference>
<dbReference type="RefSeq" id="WP_171227001.1">
    <property type="nucleotide sequence ID" value="NZ_CP053085.1"/>
</dbReference>
<evidence type="ECO:0008006" key="4">
    <source>
        <dbReference type="Google" id="ProtNLM"/>
    </source>
</evidence>
<evidence type="ECO:0000313" key="3">
    <source>
        <dbReference type="Proteomes" id="UP000500938"/>
    </source>
</evidence>
<reference evidence="2 3" key="1">
    <citation type="submission" date="2020-05" db="EMBL/GenBank/DDBJ databases">
        <title>Complete genome sequence of Gemmatimonas greenlandica TET16.</title>
        <authorList>
            <person name="Zeng Y."/>
        </authorList>
    </citation>
    <scope>NUCLEOTIDE SEQUENCE [LARGE SCALE GENOMIC DNA]</scope>
    <source>
        <strain evidence="2 3">TET16</strain>
    </source>
</reference>
<protein>
    <recommendedName>
        <fullName evidence="4">N-formylglutamate amidohydrolase</fullName>
    </recommendedName>
</protein>
<dbReference type="Gene3D" id="3.40.630.40">
    <property type="entry name" value="Zn-dependent exopeptidases"/>
    <property type="match status" value="1"/>
</dbReference>
<organism evidence="2 3">
    <name type="scientific">Gemmatimonas groenlandica</name>
    <dbReference type="NCBI Taxonomy" id="2732249"/>
    <lineage>
        <taxon>Bacteria</taxon>
        <taxon>Pseudomonadati</taxon>
        <taxon>Gemmatimonadota</taxon>
        <taxon>Gemmatimonadia</taxon>
        <taxon>Gemmatimonadales</taxon>
        <taxon>Gemmatimonadaceae</taxon>
        <taxon>Gemmatimonas</taxon>
    </lineage>
</organism>
<name>A0A6M4IVN0_9BACT</name>
<gene>
    <name evidence="2" type="ORF">HKW67_19610</name>
</gene>